<accession>A0A846W451</accession>
<dbReference type="Proteomes" id="UP000572007">
    <property type="component" value="Unassembled WGS sequence"/>
</dbReference>
<dbReference type="EMBL" id="JAAXOM010000002">
    <property type="protein sequence ID" value="NKX87504.1"/>
    <property type="molecule type" value="Genomic_DNA"/>
</dbReference>
<dbReference type="Pfam" id="PF02397">
    <property type="entry name" value="Bac_transf"/>
    <property type="match status" value="1"/>
</dbReference>
<reference evidence="9 10" key="1">
    <citation type="submission" date="2020-04" db="EMBL/GenBank/DDBJ databases">
        <title>MicrobeNet Type strains.</title>
        <authorList>
            <person name="Nicholson A.C."/>
        </authorList>
    </citation>
    <scope>NUCLEOTIDE SEQUENCE [LARGE SCALE GENOMIC DNA]</scope>
    <source>
        <strain evidence="9 10">DSM 44960</strain>
    </source>
</reference>
<evidence type="ECO:0000256" key="2">
    <source>
        <dbReference type="ARBA" id="ARBA00006464"/>
    </source>
</evidence>
<feature type="transmembrane region" description="Helical" evidence="7">
    <location>
        <begin position="22"/>
        <end position="41"/>
    </location>
</feature>
<evidence type="ECO:0000313" key="9">
    <source>
        <dbReference type="EMBL" id="NKX87504.1"/>
    </source>
</evidence>
<dbReference type="GO" id="GO:0016020">
    <property type="term" value="C:membrane"/>
    <property type="evidence" value="ECO:0007669"/>
    <property type="project" value="UniProtKB-SubCell"/>
</dbReference>
<dbReference type="NCBIfam" id="TIGR03025">
    <property type="entry name" value="EPS_sugtrans"/>
    <property type="match status" value="1"/>
</dbReference>
<dbReference type="PANTHER" id="PTHR30576">
    <property type="entry name" value="COLANIC BIOSYNTHESIS UDP-GLUCOSE LIPID CARRIER TRANSFERASE"/>
    <property type="match status" value="1"/>
</dbReference>
<keyword evidence="4 7" id="KW-0812">Transmembrane</keyword>
<evidence type="ECO:0000256" key="5">
    <source>
        <dbReference type="ARBA" id="ARBA00022989"/>
    </source>
</evidence>
<dbReference type="PANTHER" id="PTHR30576:SF10">
    <property type="entry name" value="SLL5057 PROTEIN"/>
    <property type="match status" value="1"/>
</dbReference>
<organism evidence="9 10">
    <name type="scientific">Nocardia coubleae</name>
    <dbReference type="NCBI Taxonomy" id="356147"/>
    <lineage>
        <taxon>Bacteria</taxon>
        <taxon>Bacillati</taxon>
        <taxon>Actinomycetota</taxon>
        <taxon>Actinomycetes</taxon>
        <taxon>Mycobacteriales</taxon>
        <taxon>Nocardiaceae</taxon>
        <taxon>Nocardia</taxon>
    </lineage>
</organism>
<comment type="similarity">
    <text evidence="2">Belongs to the bacterial sugar transferase family.</text>
</comment>
<protein>
    <submittedName>
        <fullName evidence="9">Sugar transferase</fullName>
    </submittedName>
</protein>
<evidence type="ECO:0000313" key="10">
    <source>
        <dbReference type="Proteomes" id="UP000572007"/>
    </source>
</evidence>
<keyword evidence="6 7" id="KW-0472">Membrane</keyword>
<evidence type="ECO:0000256" key="6">
    <source>
        <dbReference type="ARBA" id="ARBA00023136"/>
    </source>
</evidence>
<evidence type="ECO:0000256" key="7">
    <source>
        <dbReference type="SAM" id="Phobius"/>
    </source>
</evidence>
<feature type="transmembrane region" description="Helical" evidence="7">
    <location>
        <begin position="87"/>
        <end position="106"/>
    </location>
</feature>
<feature type="transmembrane region" description="Helical" evidence="7">
    <location>
        <begin position="262"/>
        <end position="283"/>
    </location>
</feature>
<keyword evidence="5 7" id="KW-1133">Transmembrane helix</keyword>
<feature type="domain" description="Bacterial sugar transferase" evidence="8">
    <location>
        <begin position="257"/>
        <end position="442"/>
    </location>
</feature>
<comment type="subcellular location">
    <subcellularLocation>
        <location evidence="1">Membrane</location>
        <topology evidence="1">Multi-pass membrane protein</topology>
    </subcellularLocation>
</comment>
<evidence type="ECO:0000256" key="1">
    <source>
        <dbReference type="ARBA" id="ARBA00004141"/>
    </source>
</evidence>
<dbReference type="InterPro" id="IPR017475">
    <property type="entry name" value="EPS_sugar_tfrase"/>
</dbReference>
<sequence>MARFARFGGVSDTNQPEWVQTLGGYTVVALLLATAWVGALVWGDAWSTRLIGHGWAEYERLALIAFRLFGGIAILSLLLRIDFARGFLGVALPVGLVGLMINRRVWRAIAARERSVGRYLTNVLVVGDPRSARDMMQAFGRDPQAGYRIVGMYLPGNQENSGEYGDLGVPVFLGRSPIGEVITDCGADTVAVAAVEQLGSQGIRELAWELLPLGVQLVIMPGIADVADQRTQLRPIGNLPLVHIDQPNFDQATTFGKIAFDWIFAALCLLIVAPVMLVIALAIKFDGGPVFYRAERIGLHGKPFKMIKFRTMVTGADRMKVELAAENEGAGPLFKMRNDPRITRVGRFLRRYSLDELPQFLNVLRGEMSVVGPRPPLAEEVERYDVGLQRKLLVRPGVTGLWQVSGRSDLPWAEAVRLDMYYVENWSMVADLIIIARTISAVSAADGAY</sequence>
<keyword evidence="3 9" id="KW-0808">Transferase</keyword>
<evidence type="ECO:0000259" key="8">
    <source>
        <dbReference type="Pfam" id="PF02397"/>
    </source>
</evidence>
<name>A0A846W451_9NOCA</name>
<dbReference type="Gene3D" id="3.40.50.720">
    <property type="entry name" value="NAD(P)-binding Rossmann-like Domain"/>
    <property type="match status" value="1"/>
</dbReference>
<evidence type="ECO:0000256" key="3">
    <source>
        <dbReference type="ARBA" id="ARBA00022679"/>
    </source>
</evidence>
<feature type="transmembrane region" description="Helical" evidence="7">
    <location>
        <begin position="61"/>
        <end position="81"/>
    </location>
</feature>
<evidence type="ECO:0000256" key="4">
    <source>
        <dbReference type="ARBA" id="ARBA00022692"/>
    </source>
</evidence>
<proteinExistence type="inferred from homology"/>
<keyword evidence="10" id="KW-1185">Reference proteome</keyword>
<comment type="caution">
    <text evidence="9">The sequence shown here is derived from an EMBL/GenBank/DDBJ whole genome shotgun (WGS) entry which is preliminary data.</text>
</comment>
<dbReference type="GO" id="GO:0016780">
    <property type="term" value="F:phosphotransferase activity, for other substituted phosphate groups"/>
    <property type="evidence" value="ECO:0007669"/>
    <property type="project" value="TreeGrafter"/>
</dbReference>
<dbReference type="AlphaFoldDB" id="A0A846W451"/>
<dbReference type="InterPro" id="IPR003362">
    <property type="entry name" value="Bact_transf"/>
</dbReference>
<gene>
    <name evidence="9" type="ORF">HGA10_09295</name>
</gene>